<accession>A0A4R2HG90</accession>
<dbReference type="InterPro" id="IPR032160">
    <property type="entry name" value="DUF4996"/>
</dbReference>
<evidence type="ECO:0000259" key="2">
    <source>
        <dbReference type="PROSITE" id="PS51704"/>
    </source>
</evidence>
<proteinExistence type="predicted"/>
<dbReference type="Proteomes" id="UP000622648">
    <property type="component" value="Unassembled WGS sequence"/>
</dbReference>
<name>A0A4R2HG90_9SPHI</name>
<evidence type="ECO:0000313" key="4">
    <source>
        <dbReference type="EMBL" id="TCO27117.1"/>
    </source>
</evidence>
<dbReference type="InterPro" id="IPR017946">
    <property type="entry name" value="PLC-like_Pdiesterase_TIM-brl"/>
</dbReference>
<dbReference type="Pfam" id="PF16387">
    <property type="entry name" value="DUF4996"/>
    <property type="match status" value="1"/>
</dbReference>
<reference evidence="6" key="2">
    <citation type="journal article" date="2019" name="Int. J. Syst. Evol. Microbiol.">
        <title>The Global Catalogue of Microorganisms (GCM) 10K type strain sequencing project: providing services to taxonomists for standard genome sequencing and annotation.</title>
        <authorList>
            <consortium name="The Broad Institute Genomics Platform"/>
            <consortium name="The Broad Institute Genome Sequencing Center for Infectious Disease"/>
            <person name="Wu L."/>
            <person name="Ma J."/>
        </authorList>
    </citation>
    <scope>NUCLEOTIDE SEQUENCE [LARGE SCALE GENOMIC DNA]</scope>
    <source>
        <strain evidence="6">CGMCC 1.15644</strain>
    </source>
</reference>
<feature type="signal peptide" evidence="1">
    <location>
        <begin position="1"/>
        <end position="47"/>
    </location>
</feature>
<evidence type="ECO:0000313" key="5">
    <source>
        <dbReference type="Proteomes" id="UP000295684"/>
    </source>
</evidence>
<dbReference type="GO" id="GO:0005886">
    <property type="term" value="C:plasma membrane"/>
    <property type="evidence" value="ECO:0007669"/>
    <property type="project" value="TreeGrafter"/>
</dbReference>
<reference evidence="3" key="1">
    <citation type="journal article" date="2014" name="Int. J. Syst. Evol. Microbiol.">
        <title>Complete genome of a new Firmicutes species belonging to the dominant human colonic microbiota ('Ruminococcus bicirculans') reveals two chromosomes and a selective capacity to utilize plant glucans.</title>
        <authorList>
            <consortium name="NISC Comparative Sequencing Program"/>
            <person name="Wegmann U."/>
            <person name="Louis P."/>
            <person name="Goesmann A."/>
            <person name="Henrissat B."/>
            <person name="Duncan S.H."/>
            <person name="Flint H.J."/>
        </authorList>
    </citation>
    <scope>NUCLEOTIDE SEQUENCE</scope>
    <source>
        <strain evidence="3">CGMCC 1.15644</strain>
    </source>
</reference>
<gene>
    <name evidence="4" type="ORF">EV200_103451</name>
    <name evidence="3" type="ORF">GCM10011413_26880</name>
</gene>
<keyword evidence="1" id="KW-0732">Signal</keyword>
<dbReference type="PANTHER" id="PTHR46320">
    <property type="entry name" value="GLYCEROPHOSPHODIESTER PHOSPHODIESTERASE 1"/>
    <property type="match status" value="1"/>
</dbReference>
<dbReference type="SUPFAM" id="SSF51695">
    <property type="entry name" value="PLC-like phosphodiesterases"/>
    <property type="match status" value="1"/>
</dbReference>
<dbReference type="GO" id="GO:0070291">
    <property type="term" value="P:N-acylethanolamine metabolic process"/>
    <property type="evidence" value="ECO:0007669"/>
    <property type="project" value="TreeGrafter"/>
</dbReference>
<dbReference type="Gene3D" id="3.20.20.190">
    <property type="entry name" value="Phosphatidylinositol (PI) phosphodiesterase"/>
    <property type="match status" value="1"/>
</dbReference>
<dbReference type="EMBL" id="SLWO01000003">
    <property type="protein sequence ID" value="TCO27117.1"/>
    <property type="molecule type" value="Genomic_DNA"/>
</dbReference>
<dbReference type="GO" id="GO:0006580">
    <property type="term" value="P:ethanolamine metabolic process"/>
    <property type="evidence" value="ECO:0007669"/>
    <property type="project" value="TreeGrafter"/>
</dbReference>
<dbReference type="InterPro" id="IPR030395">
    <property type="entry name" value="GP_PDE_dom"/>
</dbReference>
<feature type="chain" id="PRO_5020413765" evidence="1">
    <location>
        <begin position="48"/>
        <end position="325"/>
    </location>
</feature>
<reference evidence="3" key="4">
    <citation type="submission" date="2024-05" db="EMBL/GenBank/DDBJ databases">
        <authorList>
            <person name="Sun Q."/>
            <person name="Zhou Y."/>
        </authorList>
    </citation>
    <scope>NUCLEOTIDE SEQUENCE</scope>
    <source>
        <strain evidence="3">CGMCC 1.15644</strain>
    </source>
</reference>
<dbReference type="EMBL" id="BMJO01000004">
    <property type="protein sequence ID" value="GGE59019.1"/>
    <property type="molecule type" value="Genomic_DNA"/>
</dbReference>
<dbReference type="GO" id="GO:0008889">
    <property type="term" value="F:glycerophosphodiester phosphodiesterase activity"/>
    <property type="evidence" value="ECO:0007669"/>
    <property type="project" value="TreeGrafter"/>
</dbReference>
<organism evidence="4 5">
    <name type="scientific">Pedobacter psychrotolerans</name>
    <dbReference type="NCBI Taxonomy" id="1843235"/>
    <lineage>
        <taxon>Bacteria</taxon>
        <taxon>Pseudomonadati</taxon>
        <taxon>Bacteroidota</taxon>
        <taxon>Sphingobacteriia</taxon>
        <taxon>Sphingobacteriales</taxon>
        <taxon>Sphingobacteriaceae</taxon>
        <taxon>Pedobacter</taxon>
    </lineage>
</organism>
<dbReference type="CDD" id="cd08566">
    <property type="entry name" value="GDPD_AtGDE_like"/>
    <property type="match status" value="1"/>
</dbReference>
<evidence type="ECO:0000313" key="3">
    <source>
        <dbReference type="EMBL" id="GGE59019.1"/>
    </source>
</evidence>
<comment type="caution">
    <text evidence="4">The sequence shown here is derived from an EMBL/GenBank/DDBJ whole genome shotgun (WGS) entry which is preliminary data.</text>
</comment>
<dbReference type="AlphaFoldDB" id="A0A4R2HG90"/>
<dbReference type="GO" id="GO:0006644">
    <property type="term" value="P:phospholipid metabolic process"/>
    <property type="evidence" value="ECO:0007669"/>
    <property type="project" value="TreeGrafter"/>
</dbReference>
<evidence type="ECO:0000313" key="6">
    <source>
        <dbReference type="Proteomes" id="UP000622648"/>
    </source>
</evidence>
<protein>
    <submittedName>
        <fullName evidence="4">Glycerophosphoryl diester phosphodiesterase</fullName>
    </submittedName>
</protein>
<dbReference type="OrthoDB" id="384721at2"/>
<feature type="domain" description="GP-PDE" evidence="2">
    <location>
        <begin position="65"/>
        <end position="325"/>
    </location>
</feature>
<evidence type="ECO:0000256" key="1">
    <source>
        <dbReference type="SAM" id="SignalP"/>
    </source>
</evidence>
<reference evidence="4 5" key="3">
    <citation type="submission" date="2019-03" db="EMBL/GenBank/DDBJ databases">
        <title>Genomic Encyclopedia of Type Strains, Phase IV (KMG-IV): sequencing the most valuable type-strain genomes for metagenomic binning, comparative biology and taxonomic classification.</title>
        <authorList>
            <person name="Goeker M."/>
        </authorList>
    </citation>
    <scope>NUCLEOTIDE SEQUENCE [LARGE SCALE GENOMIC DNA]</scope>
    <source>
        <strain evidence="4 5">DSM 103236</strain>
    </source>
</reference>
<dbReference type="Pfam" id="PF03009">
    <property type="entry name" value="GDPD"/>
    <property type="match status" value="1"/>
</dbReference>
<sequence length="325" mass="36711">MVAVKTVAILSISIDLKKMKYKTCLKKGSYHLLLLSALMLSSWAASAQHPEKRLAVLFSKDNKEILVAAHRGDWRNAPENSMKALLNSIEKGFDIMELDVKMTKDSQMVVMHDQTIDRSTNGKGKVSDYSLAEIQQFKLKNGLGRITPHRIPTLKEMMLAAKGKIIINVDKGNDHLKEVFQVLQETETLNQTIVNVGDNLTFEYLKSHEVIPAQAYLMVVVNMKGTDALPIIQSYLPNKKSIIQPIFDTDTLKNLQMLPEIAKQQVLWLNSLWPSLNGGHDDDLAVEENKKKESWGWLIEKKPAILQSDRPAELLLYLKKAGLHF</sequence>
<dbReference type="PROSITE" id="PS51704">
    <property type="entry name" value="GP_PDE"/>
    <property type="match status" value="1"/>
</dbReference>
<dbReference type="PANTHER" id="PTHR46320:SF1">
    <property type="entry name" value="GLYCEROPHOSPHODIESTER PHOSPHODIESTERASE 1"/>
    <property type="match status" value="1"/>
</dbReference>
<dbReference type="Proteomes" id="UP000295684">
    <property type="component" value="Unassembled WGS sequence"/>
</dbReference>
<keyword evidence="6" id="KW-1185">Reference proteome</keyword>